<evidence type="ECO:0000313" key="2">
    <source>
        <dbReference type="EMBL" id="MBP1839104.1"/>
    </source>
</evidence>
<protein>
    <recommendedName>
        <fullName evidence="6">Oligosaccharide repeat unit polymerase</fullName>
    </recommendedName>
</protein>
<reference evidence="2" key="1">
    <citation type="submission" date="2021-03" db="EMBL/GenBank/DDBJ databases">
        <title>Genomic Encyclopedia of Type Strains, Phase IV (KMG-IV): sequencing the most valuable type-strain genomes for metagenomic binning, comparative biology and taxonomic classification.</title>
        <authorList>
            <person name="Goeker M."/>
        </authorList>
    </citation>
    <scope>NUCLEOTIDE SEQUENCE</scope>
    <source>
        <strain evidence="2">DSM 15523</strain>
        <strain evidence="3 5">DSM 16476</strain>
    </source>
</reference>
<dbReference type="Proteomes" id="UP001231587">
    <property type="component" value="Unassembled WGS sequence"/>
</dbReference>
<evidence type="ECO:0000256" key="1">
    <source>
        <dbReference type="SAM" id="Phobius"/>
    </source>
</evidence>
<keyword evidence="1" id="KW-1133">Transmembrane helix</keyword>
<feature type="transmembrane region" description="Helical" evidence="1">
    <location>
        <begin position="50"/>
        <end position="71"/>
    </location>
</feature>
<keyword evidence="5" id="KW-1185">Reference proteome</keyword>
<dbReference type="RefSeq" id="WP_209542069.1">
    <property type="nucleotide sequence ID" value="NZ_JAGGJQ010000002.1"/>
</dbReference>
<feature type="transmembrane region" description="Helical" evidence="1">
    <location>
        <begin position="237"/>
        <end position="254"/>
    </location>
</feature>
<evidence type="ECO:0000313" key="4">
    <source>
        <dbReference type="Proteomes" id="UP001138672"/>
    </source>
</evidence>
<dbReference type="AlphaFoldDB" id="A0A9X1CBF9"/>
<feature type="transmembrane region" description="Helical" evidence="1">
    <location>
        <begin position="388"/>
        <end position="407"/>
    </location>
</feature>
<feature type="transmembrane region" description="Helical" evidence="1">
    <location>
        <begin position="414"/>
        <end position="432"/>
    </location>
</feature>
<evidence type="ECO:0000313" key="5">
    <source>
        <dbReference type="Proteomes" id="UP001231587"/>
    </source>
</evidence>
<organism evidence="2 4">
    <name type="scientific">Formosa algae</name>
    <dbReference type="NCBI Taxonomy" id="225843"/>
    <lineage>
        <taxon>Bacteria</taxon>
        <taxon>Pseudomonadati</taxon>
        <taxon>Bacteroidota</taxon>
        <taxon>Flavobacteriia</taxon>
        <taxon>Flavobacteriales</taxon>
        <taxon>Flavobacteriaceae</taxon>
        <taxon>Formosa</taxon>
    </lineage>
</organism>
<accession>A0A9X1CBF9</accession>
<dbReference type="Proteomes" id="UP001138672">
    <property type="component" value="Unassembled WGS sequence"/>
</dbReference>
<keyword evidence="1" id="KW-0812">Transmembrane</keyword>
<comment type="caution">
    <text evidence="2">The sequence shown here is derived from an EMBL/GenBank/DDBJ whole genome shotgun (WGS) entry which is preliminary data.</text>
</comment>
<keyword evidence="1" id="KW-0472">Membrane</keyword>
<gene>
    <name evidence="2" type="ORF">J2Z56_001010</name>
    <name evidence="3" type="ORF">J2Z57_000303</name>
</gene>
<dbReference type="EMBL" id="JAUSUU010000001">
    <property type="protein sequence ID" value="MDQ0333881.1"/>
    <property type="molecule type" value="Genomic_DNA"/>
</dbReference>
<feature type="transmembrane region" description="Helical" evidence="1">
    <location>
        <begin position="12"/>
        <end position="43"/>
    </location>
</feature>
<name>A0A9X1CBF9_9FLAO</name>
<sequence length="469" mass="54131">MNKEASRIISFLVIPWLLLAIIGPHFMSSLLAFFSLSVVFQLFFRLRNPIYATLFFALLFQWLAINIKIVYGNISGLPLEEQFSFYQNIYRLYDANAISNIGLICFSLGLYWMTNKKMSGLTIDKIIDSSYSVRKILICYLILTFGFSFLFILKNYIPGLNTILMAFSKLKWGVFIWAFVYANYYKRDLKLLYIVILVEVLIGFTGYFSSFKDIIIIAFIGMLSVVYQIDMSKLFKFLMLGIATLMLGLVWTSVKMEFRDYLSGGGGQRVVVSQSDGVNKMISLLEELTLEDMEDAVDDLLDRISYIEFFSITLDNVPDRIPHQNGEIFSNAVSFYFKPRIFFPNKGVIDDSEHTNKYTMLGLVGGGKASHSIGYMTDAYIDFGPINMFPFLAFLGAIFGYVINLFFNKSKTMFWAVIFITPFYFLISVYSFNMIKVMGNMITYFVPVFLLRNLLYKYFDKYFRSVNTN</sequence>
<feature type="transmembrane region" description="Helical" evidence="1">
    <location>
        <begin position="91"/>
        <end position="114"/>
    </location>
</feature>
<feature type="transmembrane region" description="Helical" evidence="1">
    <location>
        <begin position="438"/>
        <end position="455"/>
    </location>
</feature>
<dbReference type="EMBL" id="JAGGJQ010000002">
    <property type="protein sequence ID" value="MBP1839104.1"/>
    <property type="molecule type" value="Genomic_DNA"/>
</dbReference>
<evidence type="ECO:0000313" key="3">
    <source>
        <dbReference type="EMBL" id="MDQ0333881.1"/>
    </source>
</evidence>
<evidence type="ECO:0008006" key="6">
    <source>
        <dbReference type="Google" id="ProtNLM"/>
    </source>
</evidence>
<feature type="transmembrane region" description="Helical" evidence="1">
    <location>
        <begin position="191"/>
        <end position="208"/>
    </location>
</feature>
<feature type="transmembrane region" description="Helical" evidence="1">
    <location>
        <begin position="163"/>
        <end position="184"/>
    </location>
</feature>
<feature type="transmembrane region" description="Helical" evidence="1">
    <location>
        <begin position="135"/>
        <end position="157"/>
    </location>
</feature>
<proteinExistence type="predicted"/>